<dbReference type="InterPro" id="IPR018188">
    <property type="entry name" value="RNase_T2_His_AS_1"/>
</dbReference>
<dbReference type="GO" id="GO:0003723">
    <property type="term" value="F:RNA binding"/>
    <property type="evidence" value="ECO:0007669"/>
    <property type="project" value="InterPro"/>
</dbReference>
<dbReference type="GO" id="GO:0033897">
    <property type="term" value="F:ribonuclease T2 activity"/>
    <property type="evidence" value="ECO:0007669"/>
    <property type="project" value="InterPro"/>
</dbReference>
<dbReference type="Gene3D" id="3.90.730.10">
    <property type="entry name" value="Ribonuclease T2-like"/>
    <property type="match status" value="1"/>
</dbReference>
<dbReference type="GO" id="GO:0016787">
    <property type="term" value="F:hydrolase activity"/>
    <property type="evidence" value="ECO:0007669"/>
    <property type="project" value="UniProtKB-KW"/>
</dbReference>
<dbReference type="GO" id="GO:0006401">
    <property type="term" value="P:RNA catabolic process"/>
    <property type="evidence" value="ECO:0007669"/>
    <property type="project" value="TreeGrafter"/>
</dbReference>
<dbReference type="Proteomes" id="UP001189122">
    <property type="component" value="Unassembled WGS sequence"/>
</dbReference>
<dbReference type="EMBL" id="LR743592">
    <property type="protein sequence ID" value="CAA2620033.1"/>
    <property type="molecule type" value="Genomic_DNA"/>
</dbReference>
<gene>
    <name evidence="8" type="ORF">SI7747_05006202</name>
</gene>
<keyword evidence="3" id="KW-0255">Endonuclease</keyword>
<dbReference type="GO" id="GO:0005576">
    <property type="term" value="C:extracellular region"/>
    <property type="evidence" value="ECO:0007669"/>
    <property type="project" value="TreeGrafter"/>
</dbReference>
<keyword evidence="9" id="KW-1185">Reference proteome</keyword>
<feature type="chain" id="PRO_5029855561" evidence="7">
    <location>
        <begin position="26"/>
        <end position="145"/>
    </location>
</feature>
<evidence type="ECO:0000256" key="4">
    <source>
        <dbReference type="ARBA" id="ARBA00022801"/>
    </source>
</evidence>
<dbReference type="AlphaFoldDB" id="A0A7I8IPS5"/>
<dbReference type="PANTHER" id="PTHR11240:SF75">
    <property type="entry name" value="RIBONUCLEASE 3"/>
    <property type="match status" value="1"/>
</dbReference>
<sequence length="145" mass="16110">MKNTSLSSKLAQLMILLVLSPHTWPGSLCDTMKSCCYPTTGKPPADFRIHGLWPNNADGTYLSSTNPRTLSTSPSDLMTRMVSDWPTLACPSSNGRRFWKHDDGAELFNVSALYNVRVLNKWAICPLCFGEPTIFPLARCILSSR</sequence>
<keyword evidence="4" id="KW-0378">Hydrolase</keyword>
<dbReference type="Pfam" id="PF00445">
    <property type="entry name" value="Ribonuclease_T2"/>
    <property type="match status" value="1"/>
</dbReference>
<keyword evidence="5" id="KW-0456">Lyase</keyword>
<proteinExistence type="inferred from homology"/>
<evidence type="ECO:0000256" key="5">
    <source>
        <dbReference type="ARBA" id="ARBA00023239"/>
    </source>
</evidence>
<evidence type="ECO:0000256" key="2">
    <source>
        <dbReference type="ARBA" id="ARBA00022722"/>
    </source>
</evidence>
<dbReference type="InterPro" id="IPR036430">
    <property type="entry name" value="RNase_T2-like_sf"/>
</dbReference>
<dbReference type="PROSITE" id="PS00530">
    <property type="entry name" value="RNASE_T2_1"/>
    <property type="match status" value="1"/>
</dbReference>
<feature type="signal peptide" evidence="7">
    <location>
        <begin position="1"/>
        <end position="25"/>
    </location>
</feature>
<dbReference type="SUPFAM" id="SSF55895">
    <property type="entry name" value="Ribonuclease Rh-like"/>
    <property type="match status" value="1"/>
</dbReference>
<evidence type="ECO:0000256" key="1">
    <source>
        <dbReference type="ARBA" id="ARBA00007469"/>
    </source>
</evidence>
<evidence type="ECO:0000256" key="7">
    <source>
        <dbReference type="SAM" id="SignalP"/>
    </source>
</evidence>
<dbReference type="InterPro" id="IPR001568">
    <property type="entry name" value="RNase_T2-like"/>
</dbReference>
<evidence type="ECO:0000313" key="9">
    <source>
        <dbReference type="Proteomes" id="UP001189122"/>
    </source>
</evidence>
<evidence type="ECO:0000256" key="6">
    <source>
        <dbReference type="RuleBase" id="RU004328"/>
    </source>
</evidence>
<accession>A0A7I8IPS5</accession>
<keyword evidence="7" id="KW-0732">Signal</keyword>
<evidence type="ECO:0000313" key="8">
    <source>
        <dbReference type="EMBL" id="CAA2620033.1"/>
    </source>
</evidence>
<evidence type="ECO:0000256" key="3">
    <source>
        <dbReference type="ARBA" id="ARBA00022759"/>
    </source>
</evidence>
<comment type="similarity">
    <text evidence="1 6">Belongs to the RNase T2 family.</text>
</comment>
<name>A0A7I8IPS5_SPIIN</name>
<organism evidence="8">
    <name type="scientific">Spirodela intermedia</name>
    <name type="common">Intermediate duckweed</name>
    <dbReference type="NCBI Taxonomy" id="51605"/>
    <lineage>
        <taxon>Eukaryota</taxon>
        <taxon>Viridiplantae</taxon>
        <taxon>Streptophyta</taxon>
        <taxon>Embryophyta</taxon>
        <taxon>Tracheophyta</taxon>
        <taxon>Spermatophyta</taxon>
        <taxon>Magnoliopsida</taxon>
        <taxon>Liliopsida</taxon>
        <taxon>Araceae</taxon>
        <taxon>Lemnoideae</taxon>
        <taxon>Spirodela</taxon>
    </lineage>
</organism>
<reference evidence="8 9" key="1">
    <citation type="submission" date="2019-12" db="EMBL/GenBank/DDBJ databases">
        <authorList>
            <person name="Scholz U."/>
            <person name="Mascher M."/>
            <person name="Fiebig A."/>
        </authorList>
    </citation>
    <scope>NUCLEOTIDE SEQUENCE</scope>
</reference>
<keyword evidence="2" id="KW-0540">Nuclease</keyword>
<dbReference type="PANTHER" id="PTHR11240">
    <property type="entry name" value="RIBONUCLEASE T2"/>
    <property type="match status" value="1"/>
</dbReference>
<dbReference type="EMBL" id="CACRZD030000005">
    <property type="protein sequence ID" value="CAA6659781.1"/>
    <property type="molecule type" value="Genomic_DNA"/>
</dbReference>
<protein>
    <submittedName>
        <fullName evidence="8">Uncharacterized protein</fullName>
    </submittedName>
</protein>